<evidence type="ECO:0000313" key="2">
    <source>
        <dbReference type="Proteomes" id="UP000440614"/>
    </source>
</evidence>
<gene>
    <name evidence="1" type="ORF">GAO51_16600</name>
</gene>
<reference evidence="1 2" key="1">
    <citation type="journal article" date="2019" name="Nat. Med.">
        <title>A library of human gut bacterial isolates paired with longitudinal multiomics data enables mechanistic microbiome research.</title>
        <authorList>
            <person name="Poyet M."/>
            <person name="Groussin M."/>
            <person name="Gibbons S.M."/>
            <person name="Avila-Pacheco J."/>
            <person name="Jiang X."/>
            <person name="Kearney S.M."/>
            <person name="Perrotta A.R."/>
            <person name="Berdy B."/>
            <person name="Zhao S."/>
            <person name="Lieberman T.D."/>
            <person name="Swanson P.K."/>
            <person name="Smith M."/>
            <person name="Roesemann S."/>
            <person name="Alexander J.E."/>
            <person name="Rich S.A."/>
            <person name="Livny J."/>
            <person name="Vlamakis H."/>
            <person name="Clish C."/>
            <person name="Bullock K."/>
            <person name="Deik A."/>
            <person name="Scott J."/>
            <person name="Pierce K.A."/>
            <person name="Xavier R.J."/>
            <person name="Alm E.J."/>
        </authorList>
    </citation>
    <scope>NUCLEOTIDE SEQUENCE [LARGE SCALE GENOMIC DNA]</scope>
    <source>
        <strain evidence="1 2">BIOML-A188</strain>
    </source>
</reference>
<sequence>MLIDIYLQALSTDFRVFSLSMAVMLQQNRRKNTFFRNKLLYNQAIMAVNRKTQNTYMIIIQYDTDYYILSHSHGDEKKISPL</sequence>
<comment type="caution">
    <text evidence="1">The sequence shown here is derived from an EMBL/GenBank/DDBJ whole genome shotgun (WGS) entry which is preliminary data.</text>
</comment>
<dbReference type="EMBL" id="WCSY01000016">
    <property type="protein sequence ID" value="KAB4309903.1"/>
    <property type="molecule type" value="Genomic_DNA"/>
</dbReference>
<evidence type="ECO:0000313" key="1">
    <source>
        <dbReference type="EMBL" id="KAB4309903.1"/>
    </source>
</evidence>
<name>A0A6I0N013_BACT4</name>
<protein>
    <submittedName>
        <fullName evidence="1">Uncharacterized protein</fullName>
    </submittedName>
</protein>
<proteinExistence type="predicted"/>
<organism evidence="1 2">
    <name type="scientific">Bacteroides thetaiotaomicron</name>
    <dbReference type="NCBI Taxonomy" id="818"/>
    <lineage>
        <taxon>Bacteria</taxon>
        <taxon>Pseudomonadati</taxon>
        <taxon>Bacteroidota</taxon>
        <taxon>Bacteroidia</taxon>
        <taxon>Bacteroidales</taxon>
        <taxon>Bacteroidaceae</taxon>
        <taxon>Bacteroides</taxon>
    </lineage>
</organism>
<dbReference type="AlphaFoldDB" id="A0A6I0N013"/>
<accession>A0A6I0N013</accession>
<dbReference type="Proteomes" id="UP000440614">
    <property type="component" value="Unassembled WGS sequence"/>
</dbReference>